<name>A0A5C3F227_9BASI</name>
<feature type="domain" description="Origin recognition complex subunit 2 winged-helix" evidence="7">
    <location>
        <begin position="828"/>
        <end position="873"/>
    </location>
</feature>
<evidence type="ECO:0000256" key="5">
    <source>
        <dbReference type="SAM" id="MobiDB-lite"/>
    </source>
</evidence>
<comment type="similarity">
    <text evidence="2">Belongs to the ORC2 family.</text>
</comment>
<reference evidence="8 9" key="1">
    <citation type="submission" date="2018-03" db="EMBL/GenBank/DDBJ databases">
        <authorList>
            <person name="Guldener U."/>
        </authorList>
    </citation>
    <scope>NUCLEOTIDE SEQUENCE [LARGE SCALE GENOMIC DNA]</scope>
    <source>
        <strain evidence="8 9">DAOM196992</strain>
    </source>
</reference>
<evidence type="ECO:0000259" key="6">
    <source>
        <dbReference type="Pfam" id="PF04084"/>
    </source>
</evidence>
<keyword evidence="4" id="KW-0539">Nucleus</keyword>
<evidence type="ECO:0000256" key="3">
    <source>
        <dbReference type="ARBA" id="ARBA00022705"/>
    </source>
</evidence>
<accession>A0A5C3F227</accession>
<keyword evidence="3" id="KW-0235">DNA replication</keyword>
<dbReference type="OrthoDB" id="346673at2759"/>
<feature type="compositionally biased region" description="Low complexity" evidence="5">
    <location>
        <begin position="104"/>
        <end position="114"/>
    </location>
</feature>
<evidence type="ECO:0000256" key="1">
    <source>
        <dbReference type="ARBA" id="ARBA00004123"/>
    </source>
</evidence>
<dbReference type="Pfam" id="PF24882">
    <property type="entry name" value="WHD_ORC2"/>
    <property type="match status" value="1"/>
</dbReference>
<evidence type="ECO:0000256" key="4">
    <source>
        <dbReference type="ARBA" id="ARBA00023242"/>
    </source>
</evidence>
<organism evidence="8 9">
    <name type="scientific">Pseudozyma flocculosa</name>
    <dbReference type="NCBI Taxonomy" id="84751"/>
    <lineage>
        <taxon>Eukaryota</taxon>
        <taxon>Fungi</taxon>
        <taxon>Dikarya</taxon>
        <taxon>Basidiomycota</taxon>
        <taxon>Ustilaginomycotina</taxon>
        <taxon>Ustilaginomycetes</taxon>
        <taxon>Ustilaginales</taxon>
        <taxon>Ustilaginaceae</taxon>
        <taxon>Pseudozyma</taxon>
    </lineage>
</organism>
<feature type="region of interest" description="Disordered" evidence="5">
    <location>
        <begin position="422"/>
        <end position="471"/>
    </location>
</feature>
<evidence type="ECO:0000256" key="2">
    <source>
        <dbReference type="ARBA" id="ARBA00007421"/>
    </source>
</evidence>
<feature type="domain" description="Origin recognition complex subunit 2 RecA-like" evidence="6">
    <location>
        <begin position="529"/>
        <end position="682"/>
    </location>
</feature>
<sequence length="877" mass="88941">MPLKAPSTPTKEPPTAAAYTPRKTCRDRAQQRQRQPSRRPRRQRLQQLPARRWLRHPSPPRQGRLRRAAKAKAGSTDTAASTPSAATPAAKAPARTRARKAAEGEPAPEAAANEDGADNGRDEIDLLPPAPTSARATPSTTTSAAANGKAKGKAKAKAAEAEAAVDNAHGPSTPTAAATPATSSTSKAAAAKSTASATKKPAAKAAATKTAAKPRAKATAAAKPAPASAAATSSAAASSSTAAAAAADDTPIATSITGTKPAGRHPAEKARPAAKRQAAKEPRWRRASQAKGAEAEKPKIEEEDDAESALYAAALDTDLLSSYLGEGVEYVGERQSPAKKQKTGIKVEDAGMTDATEAASSAAFDAAIAGPGSAAQQTPAASSTPAPDATAEAGAAAAAATATAIAATQLASSSAPAANTANRATALDSKSAPSAAASPSTSMHRTAASTSASAAIDIHGGHGGQGSKLLRPTTSDAYFVNNSSRKGRSSLSASKTLISSILPPLEPSRLEAACARMTGPGSIADRAVRAYRKSMVPVYEAQLKVGYSIVFHGVGSKLPVLLDFMKRKGDEGDGVGRGGMADCVNGDGSEGDDAAGSGRNAKVRTTASTHLASSALISRAQPEDEDADADLLPPRLYLLLLSFDAPALQAARFRPILETFAAADRIHVMACVEHINAALIGGLSSSSMPSTCAPVQAGEVVDGGESISGSRARWIWQNLSTFVPPLDEMLLARTGTRGGGVTAGGLMIPLPPALDLNGGLGYVAGAVSSRHHGSAAGHHEGDADAASQPARQVTEKAALHILKSVTVKARALFTLIAKKSSAGGEGGDGEAEGLDYAALVDLARRNFLASTESDLAALLVEFRDHGLVLRTAARSGS</sequence>
<dbReference type="Pfam" id="PF04084">
    <property type="entry name" value="RecA-like_ORC2"/>
    <property type="match status" value="1"/>
</dbReference>
<dbReference type="Proteomes" id="UP000323386">
    <property type="component" value="Unassembled WGS sequence"/>
</dbReference>
<keyword evidence="9" id="KW-1185">Reference proteome</keyword>
<feature type="compositionally biased region" description="Low complexity" evidence="5">
    <location>
        <begin position="78"/>
        <end position="93"/>
    </location>
</feature>
<protein>
    <recommendedName>
        <fullName evidence="10">Origin recognition complex subunit 2</fullName>
    </recommendedName>
</protein>
<feature type="compositionally biased region" description="Low complexity" evidence="5">
    <location>
        <begin position="171"/>
        <end position="247"/>
    </location>
</feature>
<dbReference type="GO" id="GO:0005664">
    <property type="term" value="C:nuclear origin of replication recognition complex"/>
    <property type="evidence" value="ECO:0007669"/>
    <property type="project" value="TreeGrafter"/>
</dbReference>
<evidence type="ECO:0008006" key="10">
    <source>
        <dbReference type="Google" id="ProtNLM"/>
    </source>
</evidence>
<dbReference type="GO" id="GO:0006260">
    <property type="term" value="P:DNA replication"/>
    <property type="evidence" value="ECO:0007669"/>
    <property type="project" value="UniProtKB-KW"/>
</dbReference>
<dbReference type="PANTHER" id="PTHR14052">
    <property type="entry name" value="ORIGIN RECOGNITION COMPLEX SUBUNIT 2"/>
    <property type="match status" value="1"/>
</dbReference>
<comment type="subcellular location">
    <subcellularLocation>
        <location evidence="1">Nucleus</location>
    </subcellularLocation>
</comment>
<feature type="compositionally biased region" description="Basic residues" evidence="5">
    <location>
        <begin position="35"/>
        <end position="44"/>
    </location>
</feature>
<gene>
    <name evidence="8" type="ORF">PSFLO_03829</name>
</gene>
<dbReference type="InterPro" id="IPR007220">
    <property type="entry name" value="ORC2"/>
</dbReference>
<evidence type="ECO:0000259" key="7">
    <source>
        <dbReference type="Pfam" id="PF24882"/>
    </source>
</evidence>
<feature type="region of interest" description="Disordered" evidence="5">
    <location>
        <begin position="576"/>
        <end position="604"/>
    </location>
</feature>
<dbReference type="InterPro" id="IPR056772">
    <property type="entry name" value="RecA-like_ORC2"/>
</dbReference>
<proteinExistence type="inferred from homology"/>
<dbReference type="InterPro" id="IPR056773">
    <property type="entry name" value="WHD_ORC2"/>
</dbReference>
<feature type="compositionally biased region" description="Low complexity" evidence="5">
    <location>
        <begin position="132"/>
        <end position="149"/>
    </location>
</feature>
<dbReference type="PANTHER" id="PTHR14052:SF0">
    <property type="entry name" value="ORIGIN RECOGNITION COMPLEX SUBUNIT 2"/>
    <property type="match status" value="1"/>
</dbReference>
<evidence type="ECO:0000313" key="9">
    <source>
        <dbReference type="Proteomes" id="UP000323386"/>
    </source>
</evidence>
<feature type="region of interest" description="Disordered" evidence="5">
    <location>
        <begin position="1"/>
        <end position="305"/>
    </location>
</feature>
<dbReference type="GO" id="GO:0003688">
    <property type="term" value="F:DNA replication origin binding"/>
    <property type="evidence" value="ECO:0007669"/>
    <property type="project" value="TreeGrafter"/>
</dbReference>
<feature type="region of interest" description="Disordered" evidence="5">
    <location>
        <begin position="370"/>
        <end position="389"/>
    </location>
</feature>
<feature type="region of interest" description="Disordered" evidence="5">
    <location>
        <begin position="771"/>
        <end position="790"/>
    </location>
</feature>
<dbReference type="AlphaFoldDB" id="A0A5C3F227"/>
<dbReference type="EMBL" id="OOIP01000010">
    <property type="protein sequence ID" value="SPO38352.1"/>
    <property type="molecule type" value="Genomic_DNA"/>
</dbReference>
<feature type="compositionally biased region" description="Low complexity" evidence="5">
    <location>
        <begin position="422"/>
        <end position="455"/>
    </location>
</feature>
<evidence type="ECO:0000313" key="8">
    <source>
        <dbReference type="EMBL" id="SPO38352.1"/>
    </source>
</evidence>